<keyword evidence="11" id="KW-1038">Host endoplasmic reticulum</keyword>
<reference evidence="14" key="1">
    <citation type="submission" date="2020-02" db="EMBL/GenBank/DDBJ databases">
        <title>Molecular characterization and detection of a new virus that is most closely related to members of the genus Foveavirus of the family Betaflexiviridae in camellia.</title>
        <authorList>
            <person name="Zheng L."/>
            <person name="Chen M."/>
            <person name="Li R."/>
        </authorList>
    </citation>
    <scope>NUCLEOTIDE SEQUENCE</scope>
    <source>
        <strain evidence="14">Adolphe Audusson</strain>
    </source>
</reference>
<keyword evidence="8 13" id="KW-1133">Transmembrane helix</keyword>
<evidence type="ECO:0000256" key="3">
    <source>
        <dbReference type="ARBA" id="ARBA00010321"/>
    </source>
</evidence>
<evidence type="ECO:0000256" key="6">
    <source>
        <dbReference type="ARBA" id="ARBA00022692"/>
    </source>
</evidence>
<evidence type="ECO:0000256" key="13">
    <source>
        <dbReference type="SAM" id="Phobius"/>
    </source>
</evidence>
<evidence type="ECO:0000256" key="2">
    <source>
        <dbReference type="ARBA" id="ARBA00004625"/>
    </source>
</evidence>
<keyword evidence="6 13" id="KW-0812">Transmembrane</keyword>
<comment type="similarity">
    <text evidence="3">Belongs to the Tymovirales TGBp2 protein family.</text>
</comment>
<evidence type="ECO:0000256" key="7">
    <source>
        <dbReference type="ARBA" id="ARBA00022870"/>
    </source>
</evidence>
<evidence type="ECO:0000256" key="1">
    <source>
        <dbReference type="ARBA" id="ARBA00002252"/>
    </source>
</evidence>
<evidence type="ECO:0000313" key="14">
    <source>
        <dbReference type="EMBL" id="QPI34840.1"/>
    </source>
</evidence>
<evidence type="ECO:0000256" key="9">
    <source>
        <dbReference type="ARBA" id="ARBA00023031"/>
    </source>
</evidence>
<dbReference type="EMBL" id="MT028514">
    <property type="protein sequence ID" value="QPI34840.1"/>
    <property type="molecule type" value="Genomic_RNA"/>
</dbReference>
<accession>A0A7S9TQG6</accession>
<keyword evidence="5" id="KW-0813">Transport</keyword>
<dbReference type="KEGG" id="vg:80541647"/>
<dbReference type="Proteomes" id="UP001162011">
    <property type="component" value="Segment"/>
</dbReference>
<dbReference type="RefSeq" id="YP_010802846.1">
    <property type="nucleotide sequence ID" value="NC_077056.1"/>
</dbReference>
<evidence type="ECO:0000256" key="8">
    <source>
        <dbReference type="ARBA" id="ARBA00022989"/>
    </source>
</evidence>
<keyword evidence="15" id="KW-1185">Reference proteome</keyword>
<evidence type="ECO:0000256" key="12">
    <source>
        <dbReference type="ARBA" id="ARBA00032240"/>
    </source>
</evidence>
<feature type="transmembrane region" description="Helical" evidence="13">
    <location>
        <begin position="71"/>
        <end position="92"/>
    </location>
</feature>
<dbReference type="GO" id="GO:0044167">
    <property type="term" value="C:host cell endoplasmic reticulum membrane"/>
    <property type="evidence" value="ECO:0007669"/>
    <property type="project" value="UniProtKB-SubCell"/>
</dbReference>
<evidence type="ECO:0000256" key="5">
    <source>
        <dbReference type="ARBA" id="ARBA00022448"/>
    </source>
</evidence>
<proteinExistence type="inferred from homology"/>
<comment type="function">
    <text evidence="1">Plays a role in viral cell-to-cell propagation, by facilitating genome transport to neighboring plant cells through plasmosdesmata,.</text>
</comment>
<evidence type="ECO:0000256" key="10">
    <source>
        <dbReference type="ARBA" id="ARBA00023136"/>
    </source>
</evidence>
<keyword evidence="7" id="KW-1043">Host membrane</keyword>
<dbReference type="GO" id="GO:0046740">
    <property type="term" value="P:transport of virus in host, cell to cell"/>
    <property type="evidence" value="ECO:0007669"/>
    <property type="project" value="UniProtKB-KW"/>
</dbReference>
<evidence type="ECO:0000256" key="4">
    <source>
        <dbReference type="ARBA" id="ARBA00013304"/>
    </source>
</evidence>
<keyword evidence="10 13" id="KW-0472">Membrane</keyword>
<name>A0A7S9TQG6_9VIRU</name>
<comment type="subcellular location">
    <subcellularLocation>
        <location evidence="2">Host endoplasmic reticulum membrane</location>
    </subcellularLocation>
</comment>
<organism evidence="14 15">
    <name type="scientific">Camellia ringspot associated virus 4</name>
    <dbReference type="NCBI Taxonomy" id="2791164"/>
    <lineage>
        <taxon>Viruses</taxon>
        <taxon>Riboviria</taxon>
        <taxon>Orthornavirae</taxon>
        <taxon>Kitrinoviricota</taxon>
        <taxon>Alsuviricetes</taxon>
        <taxon>Tymovirales</taxon>
        <taxon>Betaflexiviridae</taxon>
        <taxon>Quinvirinae</taxon>
        <taxon>Foveavirus</taxon>
        <taxon>Foveavirus tetracamelliae</taxon>
    </lineage>
</organism>
<evidence type="ECO:0000313" key="15">
    <source>
        <dbReference type="Proteomes" id="UP001162011"/>
    </source>
</evidence>
<dbReference type="GeneID" id="80541647"/>
<protein>
    <recommendedName>
        <fullName evidence="4">Movement protein TGB2</fullName>
    </recommendedName>
    <alternativeName>
        <fullName evidence="12">Triple gene block 2 protein</fullName>
    </alternativeName>
</protein>
<sequence length="113" mass="12110">MRLTPPADYSKLLIPLSIGVGLGVVFYTLTRSTLPFVGDNIHQLPHGGDYVDGTKKIKYCGPREKFPSSNLFSTGSLLVPVIIAALIAAIYASEKFFNSGPRVCRNCGGAAHN</sequence>
<evidence type="ECO:0000256" key="11">
    <source>
        <dbReference type="ARBA" id="ARBA00023184"/>
    </source>
</evidence>
<dbReference type="InterPro" id="IPR001896">
    <property type="entry name" value="Plant_vir_prot"/>
</dbReference>
<dbReference type="Pfam" id="PF01307">
    <property type="entry name" value="Plant_vir_prot"/>
    <property type="match status" value="1"/>
</dbReference>
<keyword evidence="9" id="KW-0916">Viral movement protein</keyword>
<feature type="transmembrane region" description="Helical" evidence="13">
    <location>
        <begin position="12"/>
        <end position="30"/>
    </location>
</feature>